<dbReference type="EMBL" id="JAVREJ010000002">
    <property type="protein sequence ID" value="MDT0348770.1"/>
    <property type="molecule type" value="Genomic_DNA"/>
</dbReference>
<gene>
    <name evidence="1" type="ORF">RM445_04450</name>
</gene>
<sequence length="110" mass="12825">MERQQEILCLEPHMAPFLREHFRDAIDQVSTALTALKRNGYLSAPWLGDEVSSTVAAHYARRAMEEPDSSYQSLLAYRDELTRIHDSLERMEDEYLTTDHDLSADLRRRT</sequence>
<evidence type="ECO:0000313" key="1">
    <source>
        <dbReference type="EMBL" id="MDT0348770.1"/>
    </source>
</evidence>
<evidence type="ECO:0008006" key="3">
    <source>
        <dbReference type="Google" id="ProtNLM"/>
    </source>
</evidence>
<organism evidence="1 2">
    <name type="scientific">Pseudonocardia charpentierae</name>
    <dbReference type="NCBI Taxonomy" id="3075545"/>
    <lineage>
        <taxon>Bacteria</taxon>
        <taxon>Bacillati</taxon>
        <taxon>Actinomycetota</taxon>
        <taxon>Actinomycetes</taxon>
        <taxon>Pseudonocardiales</taxon>
        <taxon>Pseudonocardiaceae</taxon>
        <taxon>Pseudonocardia</taxon>
    </lineage>
</organism>
<dbReference type="RefSeq" id="WP_311554702.1">
    <property type="nucleotide sequence ID" value="NZ_JAVREJ010000002.1"/>
</dbReference>
<reference evidence="2" key="1">
    <citation type="submission" date="2023-07" db="EMBL/GenBank/DDBJ databases">
        <title>30 novel species of actinomycetes from the DSMZ collection.</title>
        <authorList>
            <person name="Nouioui I."/>
        </authorList>
    </citation>
    <scope>NUCLEOTIDE SEQUENCE [LARGE SCALE GENOMIC DNA]</scope>
    <source>
        <strain evidence="2">DSM 45834</strain>
    </source>
</reference>
<comment type="caution">
    <text evidence="1">The sequence shown here is derived from an EMBL/GenBank/DDBJ whole genome shotgun (WGS) entry which is preliminary data.</text>
</comment>
<proteinExistence type="predicted"/>
<evidence type="ECO:0000313" key="2">
    <source>
        <dbReference type="Proteomes" id="UP001183202"/>
    </source>
</evidence>
<protein>
    <recommendedName>
        <fullName evidence="3">Excreted virulence factor EspC, type VII ESX diderm</fullName>
    </recommendedName>
</protein>
<dbReference type="Proteomes" id="UP001183202">
    <property type="component" value="Unassembled WGS sequence"/>
</dbReference>
<name>A0ABU2N4D6_9PSEU</name>
<keyword evidence="2" id="KW-1185">Reference proteome</keyword>
<accession>A0ABU2N4D6</accession>